<accession>A0ACC2FJ68</accession>
<sequence length="541" mass="58562">MLRKHIQRHTDSQPHICKHCSIVFKTKGNLNKHMKSQAHNKKSNDKPTTGSSLKQAVDGRSEGCSVWTGRDQKKHPRSNGSETDEGDKVSEDGDDDRGDDEDRKEKSGSHEDPSTSTSHLKPPKPPDQNRSTPDRDNTRPSHDTEARSSHHHKPSVCCLVVFPNKKRSQLDLGSQRSPQRSPTPVQSPPSDQPPPSAPPLSPPSPASRLPSTPHLSPLHSVSPRVSLSPLHCSPPRHNLSPRQHSPPSPRRNLSPTAPPSSPPSPPGYHVSASLEEPPLALRSLSPVGPQSTRAGPQGSSTTPARHNLPRDPSSNPQMDPSPADTGAKGDELPHLSPRTRPSHGDHGGVLSHLPLHSQQLAWTPNLMIPIGGIHMVQHRTSPLYSLVTSPTAGQNTPNLAGVDRSLAAQNTHTLTEMDCSRKAGLDHGPLCSPSSLTRHQSTLKEDAMPSTSMHSSYHTTETGEGAVGRAGYSEPLPDTPDTAHGEVYFRRQEHLGSLSQREKTKLLFTGTDEGDSSHTTVARTCSISKEPADTEHDTNRR</sequence>
<reference evidence="1" key="1">
    <citation type="submission" date="2021-05" db="EMBL/GenBank/DDBJ databases">
        <authorList>
            <person name="Pan Q."/>
            <person name="Jouanno E."/>
            <person name="Zahm M."/>
            <person name="Klopp C."/>
            <person name="Cabau C."/>
            <person name="Louis A."/>
            <person name="Berthelot C."/>
            <person name="Parey E."/>
            <person name="Roest Crollius H."/>
            <person name="Montfort J."/>
            <person name="Robinson-Rechavi M."/>
            <person name="Bouchez O."/>
            <person name="Lampietro C."/>
            <person name="Lopez Roques C."/>
            <person name="Donnadieu C."/>
            <person name="Postlethwait J."/>
            <person name="Bobe J."/>
            <person name="Dillon D."/>
            <person name="Chandos A."/>
            <person name="von Hippel F."/>
            <person name="Guiguen Y."/>
        </authorList>
    </citation>
    <scope>NUCLEOTIDE SEQUENCE</scope>
    <source>
        <strain evidence="1">YG-Jan2019</strain>
    </source>
</reference>
<name>A0ACC2FJ68_DALPE</name>
<organism evidence="1 2">
    <name type="scientific">Dallia pectoralis</name>
    <name type="common">Alaska blackfish</name>
    <dbReference type="NCBI Taxonomy" id="75939"/>
    <lineage>
        <taxon>Eukaryota</taxon>
        <taxon>Metazoa</taxon>
        <taxon>Chordata</taxon>
        <taxon>Craniata</taxon>
        <taxon>Vertebrata</taxon>
        <taxon>Euteleostomi</taxon>
        <taxon>Actinopterygii</taxon>
        <taxon>Neopterygii</taxon>
        <taxon>Teleostei</taxon>
        <taxon>Protacanthopterygii</taxon>
        <taxon>Esociformes</taxon>
        <taxon>Umbridae</taxon>
        <taxon>Dallia</taxon>
    </lineage>
</organism>
<comment type="caution">
    <text evidence="1">The sequence shown here is derived from an EMBL/GenBank/DDBJ whole genome shotgun (WGS) entry which is preliminary data.</text>
</comment>
<protein>
    <submittedName>
        <fullName evidence="1">Uncharacterized protein</fullName>
    </submittedName>
</protein>
<evidence type="ECO:0000313" key="1">
    <source>
        <dbReference type="EMBL" id="KAJ7991424.1"/>
    </source>
</evidence>
<evidence type="ECO:0000313" key="2">
    <source>
        <dbReference type="Proteomes" id="UP001157502"/>
    </source>
</evidence>
<dbReference type="EMBL" id="CM055753">
    <property type="protein sequence ID" value="KAJ7991424.1"/>
    <property type="molecule type" value="Genomic_DNA"/>
</dbReference>
<proteinExistence type="predicted"/>
<keyword evidence="2" id="KW-1185">Reference proteome</keyword>
<gene>
    <name evidence="1" type="ORF">DPEC_G00283700</name>
</gene>
<dbReference type="Proteomes" id="UP001157502">
    <property type="component" value="Chromosome 26"/>
</dbReference>